<dbReference type="NCBIfam" id="NF038403">
    <property type="entry name" value="perm_prefix_1"/>
    <property type="match status" value="1"/>
</dbReference>
<keyword evidence="4" id="KW-1185">Reference proteome</keyword>
<sequence>MANNIEQFVHRIVDQLNCDSREKEDLAEELTYHLQQRIDDYLNEGFTEEEAIQKSIAEFGDDQTLQDGFQHAFARYTTILNVSLWIGYVIYLISILYELILSRFWSRNSLFYFPPGTDSIWQIEVWKINANFIPLQNTINYLTGIERYNLDIILYNTFGNVLIFIPLGIFIALLFKKVARLSIITLFAMSLSTYIEVTQFFLQIGQLDIDDVLLNTLGAMLGYFLVRGIEISIKSYKKARALYG</sequence>
<dbReference type="RefSeq" id="WP_191142319.1">
    <property type="nucleotide sequence ID" value="NZ_JACXAH010000018.1"/>
</dbReference>
<feature type="transmembrane region" description="Helical" evidence="1">
    <location>
        <begin position="85"/>
        <end position="105"/>
    </location>
</feature>
<proteinExistence type="predicted"/>
<protein>
    <submittedName>
        <fullName evidence="3">VanZ family protein</fullName>
    </submittedName>
</protein>
<gene>
    <name evidence="3" type="ORF">IC620_12235</name>
</gene>
<dbReference type="InterPro" id="IPR047928">
    <property type="entry name" value="Perm_prefix_1"/>
</dbReference>
<evidence type="ECO:0000313" key="4">
    <source>
        <dbReference type="Proteomes" id="UP000661691"/>
    </source>
</evidence>
<dbReference type="PANTHER" id="PTHR36834">
    <property type="entry name" value="MEMBRANE PROTEIN-RELATED"/>
    <property type="match status" value="1"/>
</dbReference>
<dbReference type="PANTHER" id="PTHR36834:SF1">
    <property type="entry name" value="INTEGRAL MEMBRANE PROTEIN"/>
    <property type="match status" value="1"/>
</dbReference>
<feature type="transmembrane region" description="Helical" evidence="1">
    <location>
        <begin position="213"/>
        <end position="233"/>
    </location>
</feature>
<dbReference type="Proteomes" id="UP000661691">
    <property type="component" value="Unassembled WGS sequence"/>
</dbReference>
<dbReference type="InterPro" id="IPR053150">
    <property type="entry name" value="Teicoplanin_resist-assoc"/>
</dbReference>
<comment type="caution">
    <text evidence="3">The sequence shown here is derived from an EMBL/GenBank/DDBJ whole genome shotgun (WGS) entry which is preliminary data.</text>
</comment>
<evidence type="ECO:0000313" key="3">
    <source>
        <dbReference type="EMBL" id="MBD1373123.1"/>
    </source>
</evidence>
<name>A0A926RUL5_9BACL</name>
<evidence type="ECO:0000259" key="2">
    <source>
        <dbReference type="Pfam" id="PF04892"/>
    </source>
</evidence>
<feature type="domain" description="VanZ-like" evidence="2">
    <location>
        <begin position="89"/>
        <end position="227"/>
    </location>
</feature>
<dbReference type="InterPro" id="IPR006976">
    <property type="entry name" value="VanZ-like"/>
</dbReference>
<accession>A0A926RUL5</accession>
<organism evidence="3 4">
    <name type="scientific">Polycladospora coralii</name>
    <dbReference type="NCBI Taxonomy" id="2771432"/>
    <lineage>
        <taxon>Bacteria</taxon>
        <taxon>Bacillati</taxon>
        <taxon>Bacillota</taxon>
        <taxon>Bacilli</taxon>
        <taxon>Bacillales</taxon>
        <taxon>Thermoactinomycetaceae</taxon>
        <taxon>Polycladospora</taxon>
    </lineage>
</organism>
<dbReference type="Pfam" id="PF04892">
    <property type="entry name" value="VanZ"/>
    <property type="match status" value="1"/>
</dbReference>
<keyword evidence="1" id="KW-1133">Transmembrane helix</keyword>
<feature type="transmembrane region" description="Helical" evidence="1">
    <location>
        <begin position="181"/>
        <end position="201"/>
    </location>
</feature>
<keyword evidence="1" id="KW-0812">Transmembrane</keyword>
<dbReference type="EMBL" id="JACXAH010000018">
    <property type="protein sequence ID" value="MBD1373123.1"/>
    <property type="molecule type" value="Genomic_DNA"/>
</dbReference>
<reference evidence="3" key="1">
    <citation type="submission" date="2020-09" db="EMBL/GenBank/DDBJ databases">
        <title>A novel bacterium of genus Hazenella, isolated from South China Sea.</title>
        <authorList>
            <person name="Huang H."/>
            <person name="Mo K."/>
            <person name="Hu Y."/>
        </authorList>
    </citation>
    <scope>NUCLEOTIDE SEQUENCE</scope>
    <source>
        <strain evidence="3">IB182357</strain>
    </source>
</reference>
<evidence type="ECO:0000256" key="1">
    <source>
        <dbReference type="SAM" id="Phobius"/>
    </source>
</evidence>
<feature type="transmembrane region" description="Helical" evidence="1">
    <location>
        <begin position="152"/>
        <end position="174"/>
    </location>
</feature>
<keyword evidence="1" id="KW-0472">Membrane</keyword>
<dbReference type="AlphaFoldDB" id="A0A926RUL5"/>